<keyword evidence="5 6" id="KW-0472">Membrane</keyword>
<keyword evidence="3 6" id="KW-0812">Transmembrane</keyword>
<feature type="transmembrane region" description="Helical" evidence="6">
    <location>
        <begin position="64"/>
        <end position="83"/>
    </location>
</feature>
<feature type="domain" description="DUF3817" evidence="7">
    <location>
        <begin position="5"/>
        <end position="91"/>
    </location>
</feature>
<reference evidence="8 9" key="1">
    <citation type="submission" date="2021-05" db="EMBL/GenBank/DDBJ databases">
        <title>Novel species in genus Arthrobacter.</title>
        <authorList>
            <person name="Zhang G."/>
        </authorList>
    </citation>
    <scope>NUCLEOTIDE SEQUENCE [LARGE SCALE GENOMIC DNA]</scope>
    <source>
        <strain evidence="9">zg-ZUI227</strain>
    </source>
</reference>
<dbReference type="GO" id="GO:0005886">
    <property type="term" value="C:plasma membrane"/>
    <property type="evidence" value="ECO:0007669"/>
    <property type="project" value="UniProtKB-SubCell"/>
</dbReference>
<keyword evidence="4 6" id="KW-1133">Transmembrane helix</keyword>
<dbReference type="Pfam" id="PF12823">
    <property type="entry name" value="DUF3817"/>
    <property type="match status" value="1"/>
</dbReference>
<evidence type="ECO:0000256" key="4">
    <source>
        <dbReference type="ARBA" id="ARBA00022989"/>
    </source>
</evidence>
<gene>
    <name evidence="8" type="ORF">KKR91_03910</name>
</gene>
<dbReference type="PANTHER" id="PTHR40077">
    <property type="entry name" value="MEMBRANE PROTEIN-RELATED"/>
    <property type="match status" value="1"/>
</dbReference>
<comment type="subcellular location">
    <subcellularLocation>
        <location evidence="1">Cell membrane</location>
        <topology evidence="1">Multi-pass membrane protein</topology>
    </subcellularLocation>
</comment>
<dbReference type="RefSeq" id="WP_210230044.1">
    <property type="nucleotide sequence ID" value="NZ_CP076022.1"/>
</dbReference>
<feature type="transmembrane region" description="Helical" evidence="6">
    <location>
        <begin position="124"/>
        <end position="145"/>
    </location>
</feature>
<dbReference type="AlphaFoldDB" id="A0A975M6B6"/>
<accession>A0A975M6B6</accession>
<organism evidence="8 9">
    <name type="scientific">Arthrobacter jiangjiafuii</name>
    <dbReference type="NCBI Taxonomy" id="2817475"/>
    <lineage>
        <taxon>Bacteria</taxon>
        <taxon>Bacillati</taxon>
        <taxon>Actinomycetota</taxon>
        <taxon>Actinomycetes</taxon>
        <taxon>Micrococcales</taxon>
        <taxon>Micrococcaceae</taxon>
        <taxon>Arthrobacter</taxon>
    </lineage>
</organism>
<dbReference type="NCBIfam" id="TIGR03954">
    <property type="entry name" value="integ_memb_HG"/>
    <property type="match status" value="1"/>
</dbReference>
<dbReference type="EMBL" id="CP076022">
    <property type="protein sequence ID" value="QWC10778.1"/>
    <property type="molecule type" value="Genomic_DNA"/>
</dbReference>
<evidence type="ECO:0000256" key="1">
    <source>
        <dbReference type="ARBA" id="ARBA00004651"/>
    </source>
</evidence>
<evidence type="ECO:0000256" key="6">
    <source>
        <dbReference type="SAM" id="Phobius"/>
    </source>
</evidence>
<evidence type="ECO:0000313" key="9">
    <source>
        <dbReference type="Proteomes" id="UP000676885"/>
    </source>
</evidence>
<sequence>MTPRTLFRSLAFAEAVTWTLLLAAMFAKYVLDNEAFSPIAGGLHGFVFLSYAASTVFVGVNQKWSPATIFLGLATAVIPYATIPFERSMDRRKKLDGGWRLAPGGEAPAGFAEKIQAVVLRRPAVSVVVVLAGIAVVFRVLLYLGPPVSLS</sequence>
<evidence type="ECO:0000259" key="7">
    <source>
        <dbReference type="Pfam" id="PF12823"/>
    </source>
</evidence>
<evidence type="ECO:0000313" key="8">
    <source>
        <dbReference type="EMBL" id="QWC10778.1"/>
    </source>
</evidence>
<evidence type="ECO:0000256" key="5">
    <source>
        <dbReference type="ARBA" id="ARBA00023136"/>
    </source>
</evidence>
<dbReference type="KEGG" id="ajg:KKR91_03910"/>
<keyword evidence="9" id="KW-1185">Reference proteome</keyword>
<keyword evidence="2" id="KW-1003">Cell membrane</keyword>
<protein>
    <submittedName>
        <fullName evidence="8">DUF3817 domain-containing protein</fullName>
    </submittedName>
</protein>
<feature type="transmembrane region" description="Helical" evidence="6">
    <location>
        <begin position="6"/>
        <end position="27"/>
    </location>
</feature>
<evidence type="ECO:0000256" key="2">
    <source>
        <dbReference type="ARBA" id="ARBA00022475"/>
    </source>
</evidence>
<feature type="transmembrane region" description="Helical" evidence="6">
    <location>
        <begin position="39"/>
        <end position="58"/>
    </location>
</feature>
<name>A0A975M6B6_9MICC</name>
<dbReference type="Proteomes" id="UP000676885">
    <property type="component" value="Chromosome"/>
</dbReference>
<proteinExistence type="predicted"/>
<dbReference type="PANTHER" id="PTHR40077:SF1">
    <property type="entry name" value="MEMBRANE PROTEIN"/>
    <property type="match status" value="1"/>
</dbReference>
<dbReference type="InterPro" id="IPR023845">
    <property type="entry name" value="DUF3817_TM"/>
</dbReference>
<evidence type="ECO:0000256" key="3">
    <source>
        <dbReference type="ARBA" id="ARBA00022692"/>
    </source>
</evidence>